<evidence type="ECO:0000313" key="2">
    <source>
        <dbReference type="EMBL" id="KAH7176195.1"/>
    </source>
</evidence>
<accession>A0A9P9FT71</accession>
<dbReference type="Proteomes" id="UP000738349">
    <property type="component" value="Unassembled WGS sequence"/>
</dbReference>
<reference evidence="2" key="1">
    <citation type="journal article" date="2021" name="Nat. Commun.">
        <title>Genetic determinants of endophytism in the Arabidopsis root mycobiome.</title>
        <authorList>
            <person name="Mesny F."/>
            <person name="Miyauchi S."/>
            <person name="Thiergart T."/>
            <person name="Pickel B."/>
            <person name="Atanasova L."/>
            <person name="Karlsson M."/>
            <person name="Huettel B."/>
            <person name="Barry K.W."/>
            <person name="Haridas S."/>
            <person name="Chen C."/>
            <person name="Bauer D."/>
            <person name="Andreopoulos W."/>
            <person name="Pangilinan J."/>
            <person name="LaButti K."/>
            <person name="Riley R."/>
            <person name="Lipzen A."/>
            <person name="Clum A."/>
            <person name="Drula E."/>
            <person name="Henrissat B."/>
            <person name="Kohler A."/>
            <person name="Grigoriev I.V."/>
            <person name="Martin F.M."/>
            <person name="Hacquard S."/>
        </authorList>
    </citation>
    <scope>NUCLEOTIDE SEQUENCE</scope>
    <source>
        <strain evidence="2">MPI-CAGE-AT-0147</strain>
    </source>
</reference>
<comment type="similarity">
    <text evidence="1">Belongs to the tpcK family.</text>
</comment>
<dbReference type="PANTHER" id="PTHR40260:SF2">
    <property type="entry name" value="BLR8190 PROTEIN"/>
    <property type="match status" value="1"/>
</dbReference>
<dbReference type="InterPro" id="IPR009799">
    <property type="entry name" value="EthD_dom"/>
</dbReference>
<proteinExistence type="inferred from homology"/>
<dbReference type="NCBIfam" id="TIGR02118">
    <property type="entry name" value="EthD family reductase"/>
    <property type="match status" value="1"/>
</dbReference>
<dbReference type="GO" id="GO:0016491">
    <property type="term" value="F:oxidoreductase activity"/>
    <property type="evidence" value="ECO:0007669"/>
    <property type="project" value="InterPro"/>
</dbReference>
<dbReference type="SUPFAM" id="SSF54909">
    <property type="entry name" value="Dimeric alpha+beta barrel"/>
    <property type="match status" value="1"/>
</dbReference>
<sequence length="111" mass="12413">MPANTTILYPKLRDDAWFDLDYYVSKHMALVADKWAPFGLLNWQVLKFVADDGHEPEYSIGAFCTWESLEGAKEAISSPESKIIFQDIVNFSSIKPLHMMATIEGGASVGQ</sequence>
<name>A0A9P9FT71_9HYPO</name>
<dbReference type="PANTHER" id="PTHR40260">
    <property type="entry name" value="BLR8190 PROTEIN"/>
    <property type="match status" value="1"/>
</dbReference>
<comment type="caution">
    <text evidence="2">The sequence shown here is derived from an EMBL/GenBank/DDBJ whole genome shotgun (WGS) entry which is preliminary data.</text>
</comment>
<dbReference type="OrthoDB" id="4892971at2759"/>
<keyword evidence="3" id="KW-1185">Reference proteome</keyword>
<evidence type="ECO:0008006" key="4">
    <source>
        <dbReference type="Google" id="ProtNLM"/>
    </source>
</evidence>
<protein>
    <recommendedName>
        <fullName evidence="4">Ethyl tert-butyl ether degradation EthD</fullName>
    </recommendedName>
</protein>
<dbReference type="InterPro" id="IPR011008">
    <property type="entry name" value="Dimeric_a/b-barrel"/>
</dbReference>
<dbReference type="Gene3D" id="3.30.70.100">
    <property type="match status" value="1"/>
</dbReference>
<evidence type="ECO:0000256" key="1">
    <source>
        <dbReference type="ARBA" id="ARBA00005986"/>
    </source>
</evidence>
<gene>
    <name evidence="2" type="ORF">EDB81DRAFT_634587</name>
</gene>
<dbReference type="AlphaFoldDB" id="A0A9P9FT71"/>
<organism evidence="2 3">
    <name type="scientific">Dactylonectria macrodidyma</name>
    <dbReference type="NCBI Taxonomy" id="307937"/>
    <lineage>
        <taxon>Eukaryota</taxon>
        <taxon>Fungi</taxon>
        <taxon>Dikarya</taxon>
        <taxon>Ascomycota</taxon>
        <taxon>Pezizomycotina</taxon>
        <taxon>Sordariomycetes</taxon>
        <taxon>Hypocreomycetidae</taxon>
        <taxon>Hypocreales</taxon>
        <taxon>Nectriaceae</taxon>
        <taxon>Dactylonectria</taxon>
    </lineage>
</organism>
<evidence type="ECO:0000313" key="3">
    <source>
        <dbReference type="Proteomes" id="UP000738349"/>
    </source>
</evidence>
<dbReference type="EMBL" id="JAGMUV010000001">
    <property type="protein sequence ID" value="KAH7176195.1"/>
    <property type="molecule type" value="Genomic_DNA"/>
</dbReference>